<comment type="caution">
    <text evidence="1">The sequence shown here is derived from an EMBL/GenBank/DDBJ whole genome shotgun (WGS) entry which is preliminary data.</text>
</comment>
<reference evidence="1" key="1">
    <citation type="submission" date="2023-10" db="EMBL/GenBank/DDBJ databases">
        <authorList>
            <person name="Chen Y."/>
            <person name="Shah S."/>
            <person name="Dougan E. K."/>
            <person name="Thang M."/>
            <person name="Chan C."/>
        </authorList>
    </citation>
    <scope>NUCLEOTIDE SEQUENCE [LARGE SCALE GENOMIC DNA]</scope>
</reference>
<evidence type="ECO:0000313" key="1">
    <source>
        <dbReference type="EMBL" id="CAK0892910.1"/>
    </source>
</evidence>
<evidence type="ECO:0000313" key="2">
    <source>
        <dbReference type="Proteomes" id="UP001189429"/>
    </source>
</evidence>
<dbReference type="EMBL" id="CAUYUJ010019682">
    <property type="protein sequence ID" value="CAK0892910.1"/>
    <property type="molecule type" value="Genomic_DNA"/>
</dbReference>
<protein>
    <submittedName>
        <fullName evidence="1">Uncharacterized protein</fullName>
    </submittedName>
</protein>
<sequence>MRCVAAVRVWLARTTARLLHGDGNDGTAVAWGSPYYGGDASGVDLTNVQVATPASTTAQPAPTPAVSATGDPHLQNIHGQRFDLMRPGKAVLIQIPRGQPFEKSLLTVVADARRVGSHCADMYFQSVNITGAWADKVRPGGLTFTAGGSRDETVQAAQGWTRFGPLKLKVVHGSTSQGIKYFNFYVKHLMEVDAAIGGLLGEDDYTEAATPEKGCRTSVSLHKNAISNSDVGRAEAIASLA</sequence>
<accession>A0ABN9X160</accession>
<proteinExistence type="predicted"/>
<keyword evidence="2" id="KW-1185">Reference proteome</keyword>
<gene>
    <name evidence="1" type="ORF">PCOR1329_LOCUS72429</name>
</gene>
<organism evidence="1 2">
    <name type="scientific">Prorocentrum cordatum</name>
    <dbReference type="NCBI Taxonomy" id="2364126"/>
    <lineage>
        <taxon>Eukaryota</taxon>
        <taxon>Sar</taxon>
        <taxon>Alveolata</taxon>
        <taxon>Dinophyceae</taxon>
        <taxon>Prorocentrales</taxon>
        <taxon>Prorocentraceae</taxon>
        <taxon>Prorocentrum</taxon>
    </lineage>
</organism>
<name>A0ABN9X160_9DINO</name>
<dbReference type="Proteomes" id="UP001189429">
    <property type="component" value="Unassembled WGS sequence"/>
</dbReference>